<dbReference type="Pfam" id="PF12680">
    <property type="entry name" value="SnoaL_2"/>
    <property type="match status" value="1"/>
</dbReference>
<dbReference type="InterPro" id="IPR037401">
    <property type="entry name" value="SnoaL-like"/>
</dbReference>
<name>A0A098BKP4_9NOCA</name>
<accession>A0A098BKP4</accession>
<protein>
    <submittedName>
        <fullName evidence="1">Uncharacterized protein</fullName>
    </submittedName>
</protein>
<dbReference type="RefSeq" id="WP_010595998.1">
    <property type="nucleotide sequence ID" value="NZ_CP024315.1"/>
</dbReference>
<dbReference type="eggNOG" id="COG3631">
    <property type="taxonomic scope" value="Bacteria"/>
</dbReference>
<gene>
    <name evidence="1" type="ORF">RHRU231_40041</name>
</gene>
<proteinExistence type="predicted"/>
<dbReference type="AlphaFoldDB" id="A0A098BKP4"/>
<sequence>MSTHVRPAVVERWHHIVEHSDEAALDDLIADDAVFYSPAVFTPQEGRDLTLAYLRAALAVFTGRDFRYVGEWYSDGSAVLEFTADLDGIHVDGIDMMHWNDAGQITSFKVMIRPVKGLQALMPLMAAQLGQS</sequence>
<dbReference type="KEGG" id="rrz:CS378_17325"/>
<dbReference type="Gene3D" id="3.10.450.50">
    <property type="match status" value="1"/>
</dbReference>
<organism evidence="1 2">
    <name type="scientific">Rhodococcus ruber</name>
    <dbReference type="NCBI Taxonomy" id="1830"/>
    <lineage>
        <taxon>Bacteria</taxon>
        <taxon>Bacillati</taxon>
        <taxon>Actinomycetota</taxon>
        <taxon>Actinomycetes</taxon>
        <taxon>Mycobacteriales</taxon>
        <taxon>Nocardiaceae</taxon>
        <taxon>Rhodococcus</taxon>
    </lineage>
</organism>
<dbReference type="EMBL" id="CCSD01000050">
    <property type="protein sequence ID" value="CDZ88291.1"/>
    <property type="molecule type" value="Genomic_DNA"/>
</dbReference>
<dbReference type="SUPFAM" id="SSF54427">
    <property type="entry name" value="NTF2-like"/>
    <property type="match status" value="1"/>
</dbReference>
<dbReference type="Proteomes" id="UP000042997">
    <property type="component" value="Unassembled WGS sequence"/>
</dbReference>
<dbReference type="InterPro" id="IPR032710">
    <property type="entry name" value="NTF2-like_dom_sf"/>
</dbReference>
<evidence type="ECO:0000313" key="1">
    <source>
        <dbReference type="EMBL" id="CDZ88291.1"/>
    </source>
</evidence>
<evidence type="ECO:0000313" key="2">
    <source>
        <dbReference type="Proteomes" id="UP000042997"/>
    </source>
</evidence>
<dbReference type="OrthoDB" id="1163083at2"/>
<reference evidence="1 2" key="1">
    <citation type="journal article" date="2014" name="Genome Announc.">
        <title>Draft Genome Sequence of Propane- and Butane-Oxidizing Actinobacterium Rhodococcus ruber IEGM 231.</title>
        <authorList>
            <person name="Ivshina I.B."/>
            <person name="Kuyukina M.S."/>
            <person name="Krivoruchko A.V."/>
            <person name="Barbe V."/>
            <person name="Fischer C."/>
        </authorList>
    </citation>
    <scope>NUCLEOTIDE SEQUENCE [LARGE SCALE GENOMIC DNA]</scope>
</reference>